<evidence type="ECO:0000313" key="3">
    <source>
        <dbReference type="Proteomes" id="UP000799118"/>
    </source>
</evidence>
<feature type="chain" id="PRO_5025362447" evidence="1">
    <location>
        <begin position="24"/>
        <end position="209"/>
    </location>
</feature>
<protein>
    <submittedName>
        <fullName evidence="2">Uncharacterized protein</fullName>
    </submittedName>
</protein>
<evidence type="ECO:0000313" key="2">
    <source>
        <dbReference type="EMBL" id="KAE9387474.1"/>
    </source>
</evidence>
<gene>
    <name evidence="2" type="ORF">BT96DRAFT_927608</name>
</gene>
<dbReference type="AlphaFoldDB" id="A0A6A4GQM0"/>
<dbReference type="EMBL" id="ML769798">
    <property type="protein sequence ID" value="KAE9387474.1"/>
    <property type="molecule type" value="Genomic_DNA"/>
</dbReference>
<feature type="signal peptide" evidence="1">
    <location>
        <begin position="1"/>
        <end position="23"/>
    </location>
</feature>
<accession>A0A6A4GQM0</accession>
<keyword evidence="1" id="KW-0732">Signal</keyword>
<evidence type="ECO:0000256" key="1">
    <source>
        <dbReference type="SAM" id="SignalP"/>
    </source>
</evidence>
<keyword evidence="3" id="KW-1185">Reference proteome</keyword>
<dbReference type="Proteomes" id="UP000799118">
    <property type="component" value="Unassembled WGS sequence"/>
</dbReference>
<name>A0A6A4GQM0_9AGAR</name>
<sequence length="209" mass="23615">MTIPTPNCFASLILLIRIVAINTSPISSIFGAGHFQASTSTFGNTKTKRYYYIFHDVEHFDLLAQHINAEQTLTVNCAWNNPLSSTRFKDTNYVTLERKAEMTAENVDWVCPIRLSIPEKVLSVYIEDAHNLTPLQLAIEVHKQVSDSKLIDKTIVFSKTARSDIMFILASQLKSLKISAKCFRHDADLADFNWSKLDIKGKPTSYAEN</sequence>
<proteinExistence type="predicted"/>
<reference evidence="2" key="1">
    <citation type="journal article" date="2019" name="Environ. Microbiol.">
        <title>Fungal ecological strategies reflected in gene transcription - a case study of two litter decomposers.</title>
        <authorList>
            <person name="Barbi F."/>
            <person name="Kohler A."/>
            <person name="Barry K."/>
            <person name="Baskaran P."/>
            <person name="Daum C."/>
            <person name="Fauchery L."/>
            <person name="Ihrmark K."/>
            <person name="Kuo A."/>
            <person name="LaButti K."/>
            <person name="Lipzen A."/>
            <person name="Morin E."/>
            <person name="Grigoriev I.V."/>
            <person name="Henrissat B."/>
            <person name="Lindahl B."/>
            <person name="Martin F."/>
        </authorList>
    </citation>
    <scope>NUCLEOTIDE SEQUENCE</scope>
    <source>
        <strain evidence="2">JB14</strain>
    </source>
</reference>
<organism evidence="2 3">
    <name type="scientific">Gymnopus androsaceus JB14</name>
    <dbReference type="NCBI Taxonomy" id="1447944"/>
    <lineage>
        <taxon>Eukaryota</taxon>
        <taxon>Fungi</taxon>
        <taxon>Dikarya</taxon>
        <taxon>Basidiomycota</taxon>
        <taxon>Agaricomycotina</taxon>
        <taxon>Agaricomycetes</taxon>
        <taxon>Agaricomycetidae</taxon>
        <taxon>Agaricales</taxon>
        <taxon>Marasmiineae</taxon>
        <taxon>Omphalotaceae</taxon>
        <taxon>Gymnopus</taxon>
    </lineage>
</organism>